<dbReference type="Proteomes" id="UP000048289">
    <property type="component" value="Unassembled WGS sequence"/>
</dbReference>
<protein>
    <submittedName>
        <fullName evidence="3">Uncharacterized protein</fullName>
    </submittedName>
</protein>
<dbReference type="AlphaFoldDB" id="A0A655JJ37"/>
<evidence type="ECO:0000313" key="3">
    <source>
        <dbReference type="EMBL" id="COX00490.1"/>
    </source>
</evidence>
<dbReference type="Proteomes" id="UP000039021">
    <property type="component" value="Unassembled WGS sequence"/>
</dbReference>
<evidence type="ECO:0000313" key="2">
    <source>
        <dbReference type="EMBL" id="CFE50592.1"/>
    </source>
</evidence>
<name>A0A655JJ37_MYCTX</name>
<organism evidence="3 6">
    <name type="scientific">Mycobacterium tuberculosis</name>
    <dbReference type="NCBI Taxonomy" id="1773"/>
    <lineage>
        <taxon>Bacteria</taxon>
        <taxon>Bacillati</taxon>
        <taxon>Actinomycetota</taxon>
        <taxon>Actinomycetes</taxon>
        <taxon>Mycobacteriales</taxon>
        <taxon>Mycobacteriaceae</taxon>
        <taxon>Mycobacterium</taxon>
        <taxon>Mycobacterium tuberculosis complex</taxon>
    </lineage>
</organism>
<sequence length="78" mass="8275">MLTAANVLFMEFIANLSTTPLSSVMVSTTSSTTTMAAETRNGAMRSTCPTRKRNSHRMNWPISTSVNSTTSDNAAASG</sequence>
<accession>A0A655JJ37</accession>
<feature type="compositionally biased region" description="Polar residues" evidence="1">
    <location>
        <begin position="61"/>
        <end position="78"/>
    </location>
</feature>
<dbReference type="EMBL" id="CSAJ01000644">
    <property type="protein sequence ID" value="COX00490.1"/>
    <property type="molecule type" value="Genomic_DNA"/>
</dbReference>
<proteinExistence type="predicted"/>
<evidence type="ECO:0000256" key="1">
    <source>
        <dbReference type="SAM" id="MobiDB-lite"/>
    </source>
</evidence>
<dbReference type="EMBL" id="CFOE01001394">
    <property type="protein sequence ID" value="CFE50592.1"/>
    <property type="molecule type" value="Genomic_DNA"/>
</dbReference>
<dbReference type="EMBL" id="CSBK01002362">
    <property type="protein sequence ID" value="COZ75426.1"/>
    <property type="molecule type" value="Genomic_DNA"/>
</dbReference>
<evidence type="ECO:0000313" key="7">
    <source>
        <dbReference type="Proteomes" id="UP000048289"/>
    </source>
</evidence>
<evidence type="ECO:0000313" key="4">
    <source>
        <dbReference type="EMBL" id="COZ75426.1"/>
    </source>
</evidence>
<evidence type="ECO:0000313" key="6">
    <source>
        <dbReference type="Proteomes" id="UP000044938"/>
    </source>
</evidence>
<reference evidence="4" key="2">
    <citation type="submission" date="2015-03" db="EMBL/GenBank/DDBJ databases">
        <authorList>
            <consortium name="Pathogen Informatics"/>
            <person name="Murphy D."/>
        </authorList>
    </citation>
    <scope>NUCLEOTIDE SEQUENCE</scope>
    <source>
        <strain evidence="4">N09902308</strain>
    </source>
</reference>
<evidence type="ECO:0000313" key="5">
    <source>
        <dbReference type="Proteomes" id="UP000039021"/>
    </source>
</evidence>
<feature type="region of interest" description="Disordered" evidence="1">
    <location>
        <begin position="39"/>
        <end position="78"/>
    </location>
</feature>
<dbReference type="Proteomes" id="UP000044938">
    <property type="component" value="Unassembled WGS sequence"/>
</dbReference>
<gene>
    <name evidence="2" type="ORF">ERS007681_04770</name>
    <name evidence="3" type="ORF">ERS007720_03722</name>
    <name evidence="4" type="ORF">ERS007739_04096</name>
</gene>
<reference evidence="5 6" key="1">
    <citation type="submission" date="2015-03" db="EMBL/GenBank/DDBJ databases">
        <authorList>
            <consortium name="Pathogen Informatics"/>
        </authorList>
    </citation>
    <scope>NUCLEOTIDE SEQUENCE [LARGE SCALE GENOMIC DNA]</scope>
    <source>
        <strain evidence="2 7">G09901357</strain>
        <strain evidence="3 6">M09401471</strain>
        <strain evidence="5">N09902308</strain>
    </source>
</reference>